<keyword evidence="5" id="KW-0479">Metal-binding</keyword>
<evidence type="ECO:0000259" key="9">
    <source>
        <dbReference type="Pfam" id="PF00432"/>
    </source>
</evidence>
<dbReference type="InterPro" id="IPR008930">
    <property type="entry name" value="Terpenoid_cyclase/PrenylTrfase"/>
</dbReference>
<comment type="similarity">
    <text evidence="2">Belongs to the protein prenyltransferase subunit beta family.</text>
</comment>
<keyword evidence="4" id="KW-0808">Transferase</keyword>
<name>A0A9P4M598_9PEZI</name>
<dbReference type="Proteomes" id="UP000799772">
    <property type="component" value="Unassembled WGS sequence"/>
</dbReference>
<evidence type="ECO:0000256" key="5">
    <source>
        <dbReference type="ARBA" id="ARBA00022723"/>
    </source>
</evidence>
<protein>
    <submittedName>
        <fullName evidence="10">Terpenoid cyclases/Protein prenyltransferase</fullName>
    </submittedName>
</protein>
<evidence type="ECO:0000313" key="10">
    <source>
        <dbReference type="EMBL" id="KAF2098546.1"/>
    </source>
</evidence>
<dbReference type="PANTHER" id="PTHR11774:SF4">
    <property type="entry name" value="GERANYLGERANYL TRANSFERASE TYPE-1 SUBUNIT BETA"/>
    <property type="match status" value="1"/>
</dbReference>
<sequence length="470" mass="51971">MSPSGVQALGPGALGESKLNKQKHINYWKRCLKTYLPTAYTSTDSNRMLLAFFVVSALDLLGALLEHTKPEEREGYIDWIYRCQHPEGGFRGFPGTDFGDERNAENKMWDPANVPATYMALSALLILGDDLSRVKRRECLQWLRKLQRDTGSFGETLGENDNIEGGTDSRFGYCAAVVRWILRGAAKGEVEGVPDIDVDKLAECVSSAQTYDGGISESPYHEAHGGFTYCAINILAFIRRLPPHITDIGPGADRGPPGLGDLDSAVRWLVSRQTEILTEEDEPDIDDEDARDEAGSEPPKEEVRDLRGFGIFPEDNQALTRLELLWAGFNGRPNKIADTCYCFWELGALCALHRQHLTDTEACRRYLLDKTQHMVGGFGKVPGDPPDIYHSYLGLAALALLKDPSMKPIVPSACFSQDAARFLESLPWRKEITAGGDSLPQGFQYDLPSKIDERPKEGASDSNYMAMSGG</sequence>
<keyword evidence="6" id="KW-0677">Repeat</keyword>
<dbReference type="InterPro" id="IPR001330">
    <property type="entry name" value="Prenyltrans"/>
</dbReference>
<dbReference type="GO" id="GO:0046872">
    <property type="term" value="F:metal ion binding"/>
    <property type="evidence" value="ECO:0007669"/>
    <property type="project" value="UniProtKB-KW"/>
</dbReference>
<dbReference type="Pfam" id="PF00432">
    <property type="entry name" value="Prenyltrans"/>
    <property type="match status" value="1"/>
</dbReference>
<feature type="region of interest" description="Disordered" evidence="8">
    <location>
        <begin position="277"/>
        <end position="302"/>
    </location>
</feature>
<evidence type="ECO:0000256" key="8">
    <source>
        <dbReference type="SAM" id="MobiDB-lite"/>
    </source>
</evidence>
<dbReference type="GO" id="GO:0004662">
    <property type="term" value="F:CAAX-protein geranylgeranyltransferase activity"/>
    <property type="evidence" value="ECO:0007669"/>
    <property type="project" value="TreeGrafter"/>
</dbReference>
<evidence type="ECO:0000256" key="4">
    <source>
        <dbReference type="ARBA" id="ARBA00022679"/>
    </source>
</evidence>
<feature type="compositionally biased region" description="Polar residues" evidence="8">
    <location>
        <begin position="460"/>
        <end position="470"/>
    </location>
</feature>
<evidence type="ECO:0000256" key="7">
    <source>
        <dbReference type="ARBA" id="ARBA00022833"/>
    </source>
</evidence>
<dbReference type="OrthoDB" id="24893at2759"/>
<dbReference type="AlphaFoldDB" id="A0A9P4M598"/>
<comment type="caution">
    <text evidence="10">The sequence shown here is derived from an EMBL/GenBank/DDBJ whole genome shotgun (WGS) entry which is preliminary data.</text>
</comment>
<dbReference type="EMBL" id="ML978126">
    <property type="protein sequence ID" value="KAF2098546.1"/>
    <property type="molecule type" value="Genomic_DNA"/>
</dbReference>
<evidence type="ECO:0000256" key="1">
    <source>
        <dbReference type="ARBA" id="ARBA00001947"/>
    </source>
</evidence>
<dbReference type="PANTHER" id="PTHR11774">
    <property type="entry name" value="GERANYLGERANYL TRANSFERASE TYPE BETA SUBUNIT"/>
    <property type="match status" value="1"/>
</dbReference>
<feature type="domain" description="Prenyltransferase alpha-alpha toroid" evidence="9">
    <location>
        <begin position="19"/>
        <end position="414"/>
    </location>
</feature>
<evidence type="ECO:0000313" key="11">
    <source>
        <dbReference type="Proteomes" id="UP000799772"/>
    </source>
</evidence>
<evidence type="ECO:0000256" key="3">
    <source>
        <dbReference type="ARBA" id="ARBA00022602"/>
    </source>
</evidence>
<evidence type="ECO:0000256" key="6">
    <source>
        <dbReference type="ARBA" id="ARBA00022737"/>
    </source>
</evidence>
<reference evidence="10" key="1">
    <citation type="journal article" date="2020" name="Stud. Mycol.">
        <title>101 Dothideomycetes genomes: a test case for predicting lifestyles and emergence of pathogens.</title>
        <authorList>
            <person name="Haridas S."/>
            <person name="Albert R."/>
            <person name="Binder M."/>
            <person name="Bloem J."/>
            <person name="Labutti K."/>
            <person name="Salamov A."/>
            <person name="Andreopoulos B."/>
            <person name="Baker S."/>
            <person name="Barry K."/>
            <person name="Bills G."/>
            <person name="Bluhm B."/>
            <person name="Cannon C."/>
            <person name="Castanera R."/>
            <person name="Culley D."/>
            <person name="Daum C."/>
            <person name="Ezra D."/>
            <person name="Gonzalez J."/>
            <person name="Henrissat B."/>
            <person name="Kuo A."/>
            <person name="Liang C."/>
            <person name="Lipzen A."/>
            <person name="Lutzoni F."/>
            <person name="Magnuson J."/>
            <person name="Mondo S."/>
            <person name="Nolan M."/>
            <person name="Ohm R."/>
            <person name="Pangilinan J."/>
            <person name="Park H.-J."/>
            <person name="Ramirez L."/>
            <person name="Alfaro M."/>
            <person name="Sun H."/>
            <person name="Tritt A."/>
            <person name="Yoshinaga Y."/>
            <person name="Zwiers L.-H."/>
            <person name="Turgeon B."/>
            <person name="Goodwin S."/>
            <person name="Spatafora J."/>
            <person name="Crous P."/>
            <person name="Grigoriev I."/>
        </authorList>
    </citation>
    <scope>NUCLEOTIDE SEQUENCE</scope>
    <source>
        <strain evidence="10">CBS 133067</strain>
    </source>
</reference>
<feature type="compositionally biased region" description="Basic and acidic residues" evidence="8">
    <location>
        <begin position="449"/>
        <end position="459"/>
    </location>
</feature>
<feature type="compositionally biased region" description="Basic and acidic residues" evidence="8">
    <location>
        <begin position="292"/>
        <end position="302"/>
    </location>
</feature>
<organism evidence="10 11">
    <name type="scientific">Rhizodiscina lignyota</name>
    <dbReference type="NCBI Taxonomy" id="1504668"/>
    <lineage>
        <taxon>Eukaryota</taxon>
        <taxon>Fungi</taxon>
        <taxon>Dikarya</taxon>
        <taxon>Ascomycota</taxon>
        <taxon>Pezizomycotina</taxon>
        <taxon>Dothideomycetes</taxon>
        <taxon>Pleosporomycetidae</taxon>
        <taxon>Aulographales</taxon>
        <taxon>Rhizodiscinaceae</taxon>
        <taxon>Rhizodiscina</taxon>
    </lineage>
</organism>
<dbReference type="InterPro" id="IPR045089">
    <property type="entry name" value="PGGT1B-like"/>
</dbReference>
<dbReference type="GO" id="GO:0005953">
    <property type="term" value="C:CAAX-protein geranylgeranyltransferase complex"/>
    <property type="evidence" value="ECO:0007669"/>
    <property type="project" value="TreeGrafter"/>
</dbReference>
<keyword evidence="3" id="KW-0637">Prenyltransferase</keyword>
<dbReference type="SUPFAM" id="SSF48239">
    <property type="entry name" value="Terpenoid cyclases/Protein prenyltransferases"/>
    <property type="match status" value="1"/>
</dbReference>
<dbReference type="Gene3D" id="1.50.10.20">
    <property type="match status" value="1"/>
</dbReference>
<feature type="region of interest" description="Disordered" evidence="8">
    <location>
        <begin position="447"/>
        <end position="470"/>
    </location>
</feature>
<proteinExistence type="inferred from homology"/>
<keyword evidence="7" id="KW-0862">Zinc</keyword>
<keyword evidence="11" id="KW-1185">Reference proteome</keyword>
<gene>
    <name evidence="10" type="ORF">NA57DRAFT_75786</name>
</gene>
<comment type="cofactor">
    <cofactor evidence="1">
        <name>Zn(2+)</name>
        <dbReference type="ChEBI" id="CHEBI:29105"/>
    </cofactor>
</comment>
<evidence type="ECO:0000256" key="2">
    <source>
        <dbReference type="ARBA" id="ARBA00010497"/>
    </source>
</evidence>
<accession>A0A9P4M598</accession>
<feature type="compositionally biased region" description="Acidic residues" evidence="8">
    <location>
        <begin position="277"/>
        <end position="291"/>
    </location>
</feature>